<organism evidence="1 2">
    <name type="scientific">Vallitalea guaymasensis</name>
    <dbReference type="NCBI Taxonomy" id="1185412"/>
    <lineage>
        <taxon>Bacteria</taxon>
        <taxon>Bacillati</taxon>
        <taxon>Bacillota</taxon>
        <taxon>Clostridia</taxon>
        <taxon>Lachnospirales</taxon>
        <taxon>Vallitaleaceae</taxon>
        <taxon>Vallitalea</taxon>
    </lineage>
</organism>
<dbReference type="EMBL" id="CP058561">
    <property type="protein sequence ID" value="QUH29102.1"/>
    <property type="molecule type" value="Genomic_DNA"/>
</dbReference>
<dbReference type="KEGG" id="vgu:HYG85_09270"/>
<name>A0A8J8M9Y8_9FIRM</name>
<dbReference type="Proteomes" id="UP000677305">
    <property type="component" value="Chromosome"/>
</dbReference>
<gene>
    <name evidence="1" type="ORF">HYG85_09270</name>
</gene>
<evidence type="ECO:0000313" key="1">
    <source>
        <dbReference type="EMBL" id="QUH29102.1"/>
    </source>
</evidence>
<dbReference type="RefSeq" id="WP_212693239.1">
    <property type="nucleotide sequence ID" value="NZ_CP058561.1"/>
</dbReference>
<keyword evidence="2" id="KW-1185">Reference proteome</keyword>
<protein>
    <submittedName>
        <fullName evidence="1">Uncharacterized protein</fullName>
    </submittedName>
</protein>
<dbReference type="AlphaFoldDB" id="A0A8J8M9Y8"/>
<reference evidence="1 2" key="1">
    <citation type="submission" date="2020-07" db="EMBL/GenBank/DDBJ databases">
        <title>Vallitalea guaymasensis genome.</title>
        <authorList>
            <person name="Postec A."/>
        </authorList>
    </citation>
    <scope>NUCLEOTIDE SEQUENCE [LARGE SCALE GENOMIC DNA]</scope>
    <source>
        <strain evidence="1 2">Ra1766G1</strain>
    </source>
</reference>
<accession>A0A8J8M9Y8</accession>
<proteinExistence type="predicted"/>
<evidence type="ECO:0000313" key="2">
    <source>
        <dbReference type="Proteomes" id="UP000677305"/>
    </source>
</evidence>
<sequence>MPKLGEAGFVLTLREFTFLAALTGAENVYGVEDDTYKLRQEEIQEEWDKVKEQLENKKYIEIDIDGSITVDNDLFEMISHCCRPKIFLKCDGKGIGDKIFSRCYYISREYAVELDEDRLMKNTYALTPMKNINKVIDNIMECYHVNDKYELEDYSFKVTYDEFQELVTLIEESKENTIAKMISIGCTEDKATDFCKAFGNKKKYIMSYLIKISNKKVDGISTFYVLGGDKYLWKTSDITSDKDNIIISISNLDSIKEQVEKQIAQIEEIYK</sequence>